<dbReference type="PANTHER" id="PTHR22642">
    <property type="entry name" value="IMIDAZOLONEPROPIONASE"/>
    <property type="match status" value="1"/>
</dbReference>
<organism evidence="2 3">
    <name type="scientific">Rhodococcoides kyotonense</name>
    <dbReference type="NCBI Taxonomy" id="398843"/>
    <lineage>
        <taxon>Bacteria</taxon>
        <taxon>Bacillati</taxon>
        <taxon>Actinomycetota</taxon>
        <taxon>Actinomycetes</taxon>
        <taxon>Mycobacteriales</taxon>
        <taxon>Nocardiaceae</taxon>
        <taxon>Rhodococcoides</taxon>
    </lineage>
</organism>
<proteinExistence type="predicted"/>
<keyword evidence="3" id="KW-1185">Reference proteome</keyword>
<dbReference type="RefSeq" id="WP_068432348.1">
    <property type="nucleotide sequence ID" value="NZ_LVHI01000041.1"/>
</dbReference>
<dbReference type="Gene3D" id="3.10.310.70">
    <property type="match status" value="1"/>
</dbReference>
<dbReference type="Gene3D" id="2.30.40.10">
    <property type="entry name" value="Urease, subunit C, domain 1"/>
    <property type="match status" value="1"/>
</dbReference>
<dbReference type="GO" id="GO:0016810">
    <property type="term" value="F:hydrolase activity, acting on carbon-nitrogen (but not peptide) bonds"/>
    <property type="evidence" value="ECO:0007669"/>
    <property type="project" value="InterPro"/>
</dbReference>
<feature type="domain" description="Amidohydrolase 3" evidence="1">
    <location>
        <begin position="41"/>
        <end position="476"/>
    </location>
</feature>
<name>A0A177Y7B6_9NOCA</name>
<sequence length="482" mass="50924">MLIRNVVLAPGGPAVDVQTVDGRVAEVTATVASSRPIEGDVFDGGGAALVPSFVDSHVHLTQWAASLTRIDVSGADSAVDLVDILARSNERHGTSILRAQGFRDALWPDEPHKDVLQNALPGRRAAITSMDLHTLWLSPALLAELHIDHPTGVLRDIDCMEGLNALERLVDTDDSDRVALAATDELARRGITAVTDFEYADNRTVWSRRSEIARPAVDVQFAVWAEWLGHELTLGAHTGDPVADGIALGPLKVMFDGSLNTRTACCHDPYPGGEGSGLLLETPEDLVTLMRRAASGGIVPAIHAIGDRANTLALDAFAAVGCGGRIEHAQQVMPTDIARFAANGVTASVQPQHAMSDREVADELWSGRESIAYPYLSLHKSGAHVVFGSDAPVSPPSPLDAIADAVWRTDDERAPWQPHEALPLDAALAAASGGRASVEVGASADLVLLAEHPASLGNRDLRAVPIVATVRGGVCTFDGRSL</sequence>
<dbReference type="EMBL" id="LVHI01000041">
    <property type="protein sequence ID" value="OAK51048.1"/>
    <property type="molecule type" value="Genomic_DNA"/>
</dbReference>
<comment type="caution">
    <text evidence="2">The sequence shown here is derived from an EMBL/GenBank/DDBJ whole genome shotgun (WGS) entry which is preliminary data.</text>
</comment>
<dbReference type="InterPro" id="IPR011059">
    <property type="entry name" value="Metal-dep_hydrolase_composite"/>
</dbReference>
<gene>
    <name evidence="2" type="ORF">A3K89_14325</name>
</gene>
<dbReference type="InterPro" id="IPR013108">
    <property type="entry name" value="Amidohydro_3"/>
</dbReference>
<accession>A0A177Y7B6</accession>
<evidence type="ECO:0000313" key="3">
    <source>
        <dbReference type="Proteomes" id="UP000077519"/>
    </source>
</evidence>
<dbReference type="Proteomes" id="UP000077519">
    <property type="component" value="Unassembled WGS sequence"/>
</dbReference>
<reference evidence="2 3" key="1">
    <citation type="submission" date="2016-03" db="EMBL/GenBank/DDBJ databases">
        <title>Genome sequence of Rhodococcus kyotonensis KB10.</title>
        <authorList>
            <person name="Jeong H."/>
            <person name="Hong C.E."/>
            <person name="Jo S.H."/>
            <person name="Park J.M."/>
        </authorList>
    </citation>
    <scope>NUCLEOTIDE SEQUENCE [LARGE SCALE GENOMIC DNA]</scope>
    <source>
        <strain evidence="2 3">KB10</strain>
    </source>
</reference>
<dbReference type="Gene3D" id="3.20.20.140">
    <property type="entry name" value="Metal-dependent hydrolases"/>
    <property type="match status" value="1"/>
</dbReference>
<dbReference type="AlphaFoldDB" id="A0A177Y7B6"/>
<dbReference type="InterPro" id="IPR032466">
    <property type="entry name" value="Metal_Hydrolase"/>
</dbReference>
<dbReference type="Pfam" id="PF07969">
    <property type="entry name" value="Amidohydro_3"/>
    <property type="match status" value="1"/>
</dbReference>
<evidence type="ECO:0000313" key="2">
    <source>
        <dbReference type="EMBL" id="OAK51048.1"/>
    </source>
</evidence>
<protein>
    <recommendedName>
        <fullName evidence="1">Amidohydrolase 3 domain-containing protein</fullName>
    </recommendedName>
</protein>
<dbReference type="PANTHER" id="PTHR22642:SF2">
    <property type="entry name" value="PROTEIN LONG AFTER FAR-RED 3"/>
    <property type="match status" value="1"/>
</dbReference>
<evidence type="ECO:0000259" key="1">
    <source>
        <dbReference type="Pfam" id="PF07969"/>
    </source>
</evidence>
<dbReference type="SUPFAM" id="SSF51338">
    <property type="entry name" value="Composite domain of metallo-dependent hydrolases"/>
    <property type="match status" value="1"/>
</dbReference>
<dbReference type="SUPFAM" id="SSF51556">
    <property type="entry name" value="Metallo-dependent hydrolases"/>
    <property type="match status" value="1"/>
</dbReference>